<keyword evidence="7" id="KW-1185">Reference proteome</keyword>
<dbReference type="GO" id="GO:0003677">
    <property type="term" value="F:DNA binding"/>
    <property type="evidence" value="ECO:0007669"/>
    <property type="project" value="UniProtKB-KW"/>
</dbReference>
<feature type="domain" description="RNA polymerase sigma-70 region 4" evidence="5">
    <location>
        <begin position="84"/>
        <end position="133"/>
    </location>
</feature>
<protein>
    <submittedName>
        <fullName evidence="6">RNA polymerase sigma factor, sigma-70 family</fullName>
    </submittedName>
</protein>
<keyword evidence="4" id="KW-0804">Transcription</keyword>
<dbReference type="InterPro" id="IPR014284">
    <property type="entry name" value="RNA_pol_sigma-70_dom"/>
</dbReference>
<dbReference type="Proteomes" id="UP000199659">
    <property type="component" value="Unassembled WGS sequence"/>
</dbReference>
<keyword evidence="3" id="KW-0238">DNA-binding</keyword>
<dbReference type="NCBIfam" id="TIGR02937">
    <property type="entry name" value="sigma70-ECF"/>
    <property type="match status" value="1"/>
</dbReference>
<dbReference type="InterPro" id="IPR007630">
    <property type="entry name" value="RNA_pol_sigma70_r4"/>
</dbReference>
<evidence type="ECO:0000256" key="3">
    <source>
        <dbReference type="ARBA" id="ARBA00023125"/>
    </source>
</evidence>
<reference evidence="6 7" key="1">
    <citation type="submission" date="2016-10" db="EMBL/GenBank/DDBJ databases">
        <authorList>
            <person name="de Groot N.N."/>
        </authorList>
    </citation>
    <scope>NUCLEOTIDE SEQUENCE [LARGE SCALE GENOMIC DNA]</scope>
    <source>
        <strain evidence="6 7">743A</strain>
    </source>
</reference>
<dbReference type="CDD" id="cd06171">
    <property type="entry name" value="Sigma70_r4"/>
    <property type="match status" value="1"/>
</dbReference>
<proteinExistence type="predicted"/>
<evidence type="ECO:0000256" key="4">
    <source>
        <dbReference type="ARBA" id="ARBA00023163"/>
    </source>
</evidence>
<dbReference type="GO" id="GO:0016987">
    <property type="term" value="F:sigma factor activity"/>
    <property type="evidence" value="ECO:0007669"/>
    <property type="project" value="UniProtKB-KW"/>
</dbReference>
<keyword evidence="2" id="KW-0731">Sigma factor</keyword>
<sequence length="136" mass="16258">MRISYEFITGEKFEIEVDDNIGEVIIEMEKMQSRRNRAETRRHNSLEFMQENHDGYRPMQFADNRADVEQIIIHSDEKERLHRAIQKLDRKDSIIVKKYYFEDKTMVEIGKELGISVMAVSKRLKKIPDKIKKLLD</sequence>
<dbReference type="PANTHER" id="PTHR30385">
    <property type="entry name" value="SIGMA FACTOR F FLAGELLAR"/>
    <property type="match status" value="1"/>
</dbReference>
<dbReference type="Gene3D" id="1.20.140.160">
    <property type="match status" value="1"/>
</dbReference>
<dbReference type="EMBL" id="FOYZ01000008">
    <property type="protein sequence ID" value="SFR89121.1"/>
    <property type="molecule type" value="Genomic_DNA"/>
</dbReference>
<dbReference type="GO" id="GO:0006352">
    <property type="term" value="P:DNA-templated transcription initiation"/>
    <property type="evidence" value="ECO:0007669"/>
    <property type="project" value="InterPro"/>
</dbReference>
<accession>A0A1I6KD42</accession>
<keyword evidence="1" id="KW-0805">Transcription regulation</keyword>
<evidence type="ECO:0000256" key="2">
    <source>
        <dbReference type="ARBA" id="ARBA00023082"/>
    </source>
</evidence>
<evidence type="ECO:0000313" key="7">
    <source>
        <dbReference type="Proteomes" id="UP000199659"/>
    </source>
</evidence>
<dbReference type="InterPro" id="IPR013324">
    <property type="entry name" value="RNA_pol_sigma_r3/r4-like"/>
</dbReference>
<evidence type="ECO:0000259" key="5">
    <source>
        <dbReference type="Pfam" id="PF04545"/>
    </source>
</evidence>
<dbReference type="RefSeq" id="WP_177214703.1">
    <property type="nucleotide sequence ID" value="NZ_FOYZ01000008.1"/>
</dbReference>
<dbReference type="AlphaFoldDB" id="A0A1I6KD42"/>
<organism evidence="6 7">
    <name type="scientific">Anaeromicropila populeti</name>
    <dbReference type="NCBI Taxonomy" id="37658"/>
    <lineage>
        <taxon>Bacteria</taxon>
        <taxon>Bacillati</taxon>
        <taxon>Bacillota</taxon>
        <taxon>Clostridia</taxon>
        <taxon>Lachnospirales</taxon>
        <taxon>Lachnospiraceae</taxon>
        <taxon>Anaeromicropila</taxon>
    </lineage>
</organism>
<name>A0A1I6KD42_9FIRM</name>
<evidence type="ECO:0000256" key="1">
    <source>
        <dbReference type="ARBA" id="ARBA00023015"/>
    </source>
</evidence>
<gene>
    <name evidence="6" type="ORF">SAMN05661086_02381</name>
</gene>
<dbReference type="SUPFAM" id="SSF88659">
    <property type="entry name" value="Sigma3 and sigma4 domains of RNA polymerase sigma factors"/>
    <property type="match status" value="1"/>
</dbReference>
<dbReference type="STRING" id="37658.SAMN05661086_02381"/>
<evidence type="ECO:0000313" key="6">
    <source>
        <dbReference type="EMBL" id="SFR89121.1"/>
    </source>
</evidence>
<dbReference type="Pfam" id="PF04545">
    <property type="entry name" value="Sigma70_r4"/>
    <property type="match status" value="1"/>
</dbReference>